<feature type="transmembrane region" description="Helical" evidence="1">
    <location>
        <begin position="196"/>
        <end position="213"/>
    </location>
</feature>
<evidence type="ECO:0008006" key="4">
    <source>
        <dbReference type="Google" id="ProtNLM"/>
    </source>
</evidence>
<feature type="transmembrane region" description="Helical" evidence="1">
    <location>
        <begin position="266"/>
        <end position="284"/>
    </location>
</feature>
<sequence length="374" mass="43381">MSKLYNKSLLYPLYFVILTILAVYSYSLIDLNLTLFNHPLWNSFREFIIQIGYFQRSLSIGIYIFLIFSLFLLQHLALKARLDAIKIGLLITGVLLVSYPFLSHDFFNYIFDAKILTVYGKNPYLFKALDFPADPYVRFMHWTHRTYPYGPTFLPITLIPSFLAFGKFILNFLFFKIMFAGAYLLMVSLMNRVNKTWALMLAVNPLIIIEGLVSSHNDLISLSLGIVGAYYLFTKKDFIGRIFFLMSAGIKYLTLSFIILSKQKKLLNYMSFLGIAAGLAYLTFKSEIQPWYFLAVFAFLPFFEEFIGKLNIFWAGLLFSYYPYIYLGGWDKPEKVILKHNIIIAFAVLNLLYLIFLNLTKAKSSSKNLLPRSR</sequence>
<proteinExistence type="predicted"/>
<evidence type="ECO:0000313" key="2">
    <source>
        <dbReference type="EMBL" id="OGK53095.1"/>
    </source>
</evidence>
<dbReference type="Proteomes" id="UP000178857">
    <property type="component" value="Unassembled WGS sequence"/>
</dbReference>
<keyword evidence="1" id="KW-0812">Transmembrane</keyword>
<organism evidence="2 3">
    <name type="scientific">Candidatus Roizmanbacteria bacterium RIFCSPLOWO2_01_FULL_44_13</name>
    <dbReference type="NCBI Taxonomy" id="1802069"/>
    <lineage>
        <taxon>Bacteria</taxon>
        <taxon>Candidatus Roizmaniibacteriota</taxon>
    </lineage>
</organism>
<feature type="transmembrane region" description="Helical" evidence="1">
    <location>
        <begin position="291"/>
        <end position="322"/>
    </location>
</feature>
<comment type="caution">
    <text evidence="2">The sequence shown here is derived from an EMBL/GenBank/DDBJ whole genome shotgun (WGS) entry which is preliminary data.</text>
</comment>
<dbReference type="EMBL" id="MGAT01000006">
    <property type="protein sequence ID" value="OGK53095.1"/>
    <property type="molecule type" value="Genomic_DNA"/>
</dbReference>
<evidence type="ECO:0000313" key="3">
    <source>
        <dbReference type="Proteomes" id="UP000178857"/>
    </source>
</evidence>
<feature type="transmembrane region" description="Helical" evidence="1">
    <location>
        <begin position="9"/>
        <end position="27"/>
    </location>
</feature>
<feature type="transmembrane region" description="Helical" evidence="1">
    <location>
        <begin position="242"/>
        <end position="260"/>
    </location>
</feature>
<name>A0A1F7JC01_9BACT</name>
<dbReference type="AlphaFoldDB" id="A0A1F7JC01"/>
<feature type="transmembrane region" description="Helical" evidence="1">
    <location>
        <begin position="84"/>
        <end position="102"/>
    </location>
</feature>
<reference evidence="2 3" key="1">
    <citation type="journal article" date="2016" name="Nat. Commun.">
        <title>Thousands of microbial genomes shed light on interconnected biogeochemical processes in an aquifer system.</title>
        <authorList>
            <person name="Anantharaman K."/>
            <person name="Brown C.T."/>
            <person name="Hug L.A."/>
            <person name="Sharon I."/>
            <person name="Castelle C.J."/>
            <person name="Probst A.J."/>
            <person name="Thomas B.C."/>
            <person name="Singh A."/>
            <person name="Wilkins M.J."/>
            <person name="Karaoz U."/>
            <person name="Brodie E.L."/>
            <person name="Williams K.H."/>
            <person name="Hubbard S.S."/>
            <person name="Banfield J.F."/>
        </authorList>
    </citation>
    <scope>NUCLEOTIDE SEQUENCE [LARGE SCALE GENOMIC DNA]</scope>
</reference>
<keyword evidence="1" id="KW-0472">Membrane</keyword>
<dbReference type="STRING" id="1802069.A2970_00515"/>
<feature type="transmembrane region" description="Helical" evidence="1">
    <location>
        <begin position="342"/>
        <end position="360"/>
    </location>
</feature>
<evidence type="ECO:0000256" key="1">
    <source>
        <dbReference type="SAM" id="Phobius"/>
    </source>
</evidence>
<keyword evidence="1" id="KW-1133">Transmembrane helix</keyword>
<feature type="transmembrane region" description="Helical" evidence="1">
    <location>
        <begin position="47"/>
        <end position="72"/>
    </location>
</feature>
<gene>
    <name evidence="2" type="ORF">A2970_00515</name>
</gene>
<accession>A0A1F7JC01</accession>
<protein>
    <recommendedName>
        <fullName evidence="4">Glycosyltransferase RgtA/B/C/D-like domain-containing protein</fullName>
    </recommendedName>
</protein>
<dbReference type="Pfam" id="PF26314">
    <property type="entry name" value="MptA_B_family"/>
    <property type="match status" value="1"/>
</dbReference>